<evidence type="ECO:0000256" key="2">
    <source>
        <dbReference type="SAM" id="MobiDB-lite"/>
    </source>
</evidence>
<feature type="compositionally biased region" description="Polar residues" evidence="2">
    <location>
        <begin position="1"/>
        <end position="24"/>
    </location>
</feature>
<dbReference type="AlphaFoldDB" id="A0A137PI56"/>
<accession>A0A137PI56</accession>
<dbReference type="Gene3D" id="2.60.40.790">
    <property type="match status" value="1"/>
</dbReference>
<evidence type="ECO:0000313" key="5">
    <source>
        <dbReference type="Proteomes" id="UP000070444"/>
    </source>
</evidence>
<feature type="region of interest" description="Disordered" evidence="2">
    <location>
        <begin position="116"/>
        <end position="181"/>
    </location>
</feature>
<evidence type="ECO:0000313" key="4">
    <source>
        <dbReference type="EMBL" id="KXN74631.1"/>
    </source>
</evidence>
<gene>
    <name evidence="4" type="ORF">CONCODRAFT_76713</name>
</gene>
<dbReference type="Proteomes" id="UP000070444">
    <property type="component" value="Unassembled WGS sequence"/>
</dbReference>
<dbReference type="SUPFAM" id="SSF49764">
    <property type="entry name" value="HSP20-like chaperones"/>
    <property type="match status" value="1"/>
</dbReference>
<proteinExistence type="inferred from homology"/>
<dbReference type="InterPro" id="IPR002068">
    <property type="entry name" value="A-crystallin/Hsp20_dom"/>
</dbReference>
<dbReference type="InterPro" id="IPR008978">
    <property type="entry name" value="HSP20-like_chaperone"/>
</dbReference>
<protein>
    <recommendedName>
        <fullName evidence="3">SHSP domain-containing protein</fullName>
    </recommendedName>
</protein>
<feature type="region of interest" description="Disordered" evidence="2">
    <location>
        <begin position="1"/>
        <end position="25"/>
    </location>
</feature>
<evidence type="ECO:0000259" key="3">
    <source>
        <dbReference type="PROSITE" id="PS01031"/>
    </source>
</evidence>
<evidence type="ECO:0000256" key="1">
    <source>
        <dbReference type="PROSITE-ProRule" id="PRU00285"/>
    </source>
</evidence>
<feature type="compositionally biased region" description="Low complexity" evidence="2">
    <location>
        <begin position="116"/>
        <end position="142"/>
    </location>
</feature>
<name>A0A137PI56_CONC2</name>
<feature type="domain" description="SHSP" evidence="3">
    <location>
        <begin position="62"/>
        <end position="228"/>
    </location>
</feature>
<dbReference type="EMBL" id="KQ964421">
    <property type="protein sequence ID" value="KXN74631.1"/>
    <property type="molecule type" value="Genomic_DNA"/>
</dbReference>
<keyword evidence="5" id="KW-1185">Reference proteome</keyword>
<feature type="compositionally biased region" description="Polar residues" evidence="2">
    <location>
        <begin position="149"/>
        <end position="176"/>
    </location>
</feature>
<comment type="similarity">
    <text evidence="1">Belongs to the small heat shock protein (HSP20) family.</text>
</comment>
<reference evidence="4 5" key="1">
    <citation type="journal article" date="2015" name="Genome Biol. Evol.">
        <title>Phylogenomic analyses indicate that early fungi evolved digesting cell walls of algal ancestors of land plants.</title>
        <authorList>
            <person name="Chang Y."/>
            <person name="Wang S."/>
            <person name="Sekimoto S."/>
            <person name="Aerts A.L."/>
            <person name="Choi C."/>
            <person name="Clum A."/>
            <person name="LaButti K.M."/>
            <person name="Lindquist E.A."/>
            <person name="Yee Ngan C."/>
            <person name="Ohm R.A."/>
            <person name="Salamov A.A."/>
            <person name="Grigoriev I.V."/>
            <person name="Spatafora J.W."/>
            <person name="Berbee M.L."/>
        </authorList>
    </citation>
    <scope>NUCLEOTIDE SEQUENCE [LARGE SCALE GENOMIC DNA]</scope>
    <source>
        <strain evidence="4 5">NRRL 28638</strain>
    </source>
</reference>
<dbReference type="PROSITE" id="PS01031">
    <property type="entry name" value="SHSP"/>
    <property type="match status" value="1"/>
</dbReference>
<organism evidence="4 5">
    <name type="scientific">Conidiobolus coronatus (strain ATCC 28846 / CBS 209.66 / NRRL 28638)</name>
    <name type="common">Delacroixia coronata</name>
    <dbReference type="NCBI Taxonomy" id="796925"/>
    <lineage>
        <taxon>Eukaryota</taxon>
        <taxon>Fungi</taxon>
        <taxon>Fungi incertae sedis</taxon>
        <taxon>Zoopagomycota</taxon>
        <taxon>Entomophthoromycotina</taxon>
        <taxon>Entomophthoromycetes</taxon>
        <taxon>Entomophthorales</taxon>
        <taxon>Ancylistaceae</taxon>
        <taxon>Conidiobolus</taxon>
    </lineage>
</organism>
<dbReference type="CDD" id="cd06464">
    <property type="entry name" value="ACD_sHsps-like"/>
    <property type="match status" value="1"/>
</dbReference>
<sequence length="230" mass="25696">MSQNNDWAKNFSNNPLNLNLHPQGQLNNQSYQQNAYQQAGQQPNLNYNVNPQAYSNPNLLNQFVPPPQPKINWTEDNEHHYFTIELPQFSAQDVQVSVLGERLTILASKSNKVSEVSSKLHTSEQAQPTQPAQASTEAAQAAVEEPKPSTASSAPANSQGQFNTLGQQSQSTSTDQPLPFQYGFRVPSHRVSLNDIQASFEKNVLKIRFNKIPADQQAQPRYIQILTNKL</sequence>